<gene>
    <name evidence="1" type="ORF">SAMN00790413_06151</name>
</gene>
<keyword evidence="2" id="KW-1185">Reference proteome</keyword>
<dbReference type="STRING" id="695939.SAMN00790413_06151"/>
<sequence>MIPPERRGCKGCRTDFQVTEAHIAQMLSSPMFQVVGAWVPDNVYEDRIRCCDACSNLQADGYTCALSGCIVRVVAKEPRRSCPQVGAPQWGQYPNGLGLKF</sequence>
<protein>
    <submittedName>
        <fullName evidence="1">Uncharacterized protein</fullName>
    </submittedName>
</protein>
<accession>A0A1W1VWJ5</accession>
<name>A0A1W1VWJ5_9DEIO</name>
<reference evidence="1 2" key="1">
    <citation type="submission" date="2017-04" db="EMBL/GenBank/DDBJ databases">
        <authorList>
            <person name="Afonso C.L."/>
            <person name="Miller P.J."/>
            <person name="Scott M.A."/>
            <person name="Spackman E."/>
            <person name="Goraichik I."/>
            <person name="Dimitrov K.M."/>
            <person name="Suarez D.L."/>
            <person name="Swayne D.E."/>
        </authorList>
    </citation>
    <scope>NUCLEOTIDE SEQUENCE [LARGE SCALE GENOMIC DNA]</scope>
    <source>
        <strain evidence="1 2">KR-140</strain>
    </source>
</reference>
<proteinExistence type="predicted"/>
<dbReference type="EMBL" id="FWWU01000011">
    <property type="protein sequence ID" value="SMB97735.1"/>
    <property type="molecule type" value="Genomic_DNA"/>
</dbReference>
<evidence type="ECO:0000313" key="1">
    <source>
        <dbReference type="EMBL" id="SMB97735.1"/>
    </source>
</evidence>
<evidence type="ECO:0000313" key="2">
    <source>
        <dbReference type="Proteomes" id="UP000192582"/>
    </source>
</evidence>
<organism evidence="1 2">
    <name type="scientific">Deinococcus hopiensis KR-140</name>
    <dbReference type="NCBI Taxonomy" id="695939"/>
    <lineage>
        <taxon>Bacteria</taxon>
        <taxon>Thermotogati</taxon>
        <taxon>Deinococcota</taxon>
        <taxon>Deinococci</taxon>
        <taxon>Deinococcales</taxon>
        <taxon>Deinococcaceae</taxon>
        <taxon>Deinococcus</taxon>
    </lineage>
</organism>
<dbReference type="Proteomes" id="UP000192582">
    <property type="component" value="Unassembled WGS sequence"/>
</dbReference>
<dbReference type="AlphaFoldDB" id="A0A1W1VWJ5"/>